<dbReference type="PROSITE" id="PS50045">
    <property type="entry name" value="SIGMA54_INTERACT_4"/>
    <property type="match status" value="1"/>
</dbReference>
<dbReference type="GO" id="GO:0005524">
    <property type="term" value="F:ATP binding"/>
    <property type="evidence" value="ECO:0007669"/>
    <property type="project" value="UniProtKB-KW"/>
</dbReference>
<dbReference type="InterPro" id="IPR002197">
    <property type="entry name" value="HTH_Fis"/>
</dbReference>
<evidence type="ECO:0000256" key="1">
    <source>
        <dbReference type="ARBA" id="ARBA00022741"/>
    </source>
</evidence>
<dbReference type="InterPro" id="IPR025943">
    <property type="entry name" value="Sigma_54_int_dom_ATP-bd_2"/>
</dbReference>
<dbReference type="InterPro" id="IPR011006">
    <property type="entry name" value="CheY-like_superfamily"/>
</dbReference>
<keyword evidence="7" id="KW-0966">Cell projection</keyword>
<dbReference type="InterPro" id="IPR009057">
    <property type="entry name" value="Homeodomain-like_sf"/>
</dbReference>
<dbReference type="Pfam" id="PF25601">
    <property type="entry name" value="AAA_lid_14"/>
    <property type="match status" value="1"/>
</dbReference>
<evidence type="ECO:0000256" key="2">
    <source>
        <dbReference type="ARBA" id="ARBA00022840"/>
    </source>
</evidence>
<dbReference type="Pfam" id="PF00158">
    <property type="entry name" value="Sigma54_activat"/>
    <property type="match status" value="1"/>
</dbReference>
<gene>
    <name evidence="7" type="ORF">SAMN05660429_00352</name>
</gene>
<dbReference type="AlphaFoldDB" id="A0A1H9Z7J7"/>
<dbReference type="SMART" id="SM00382">
    <property type="entry name" value="AAA"/>
    <property type="match status" value="1"/>
</dbReference>
<keyword evidence="3" id="KW-0805">Transcription regulation</keyword>
<dbReference type="Gene3D" id="1.10.8.60">
    <property type="match status" value="1"/>
</dbReference>
<dbReference type="Gene3D" id="3.40.50.2300">
    <property type="match status" value="1"/>
</dbReference>
<dbReference type="CDD" id="cd00009">
    <property type="entry name" value="AAA"/>
    <property type="match status" value="1"/>
</dbReference>
<evidence type="ECO:0000313" key="7">
    <source>
        <dbReference type="EMBL" id="SES77526.1"/>
    </source>
</evidence>
<dbReference type="SUPFAM" id="SSF46689">
    <property type="entry name" value="Homeodomain-like"/>
    <property type="match status" value="1"/>
</dbReference>
<dbReference type="Pfam" id="PF06490">
    <property type="entry name" value="FleQ"/>
    <property type="match status" value="1"/>
</dbReference>
<keyword evidence="4" id="KW-0238">DNA-binding</keyword>
<dbReference type="STRING" id="349064.SAMN05660429_00352"/>
<dbReference type="PANTHER" id="PTHR32071:SF117">
    <property type="entry name" value="PTS-DEPENDENT DIHYDROXYACETONE KINASE OPERON REGULATORY PROTEIN-RELATED"/>
    <property type="match status" value="1"/>
</dbReference>
<keyword evidence="7" id="KW-0282">Flagellum</keyword>
<dbReference type="InterPro" id="IPR027417">
    <property type="entry name" value="P-loop_NTPase"/>
</dbReference>
<dbReference type="Proteomes" id="UP000199308">
    <property type="component" value="Unassembled WGS sequence"/>
</dbReference>
<keyword evidence="2" id="KW-0067">ATP-binding</keyword>
<dbReference type="InterPro" id="IPR025662">
    <property type="entry name" value="Sigma_54_int_dom_ATP-bd_1"/>
</dbReference>
<sequence length="508" mass="58177">MDPNNNKKEAVIQGIMGEGRYILIVDDDLIRREQLEMVLAFSGEPFKVCTRDLLQENVRSLNEILSIVLCGEITDDYLDIVKQNPACPFMLFDVDDESLMDPCRNVVGHLSSPLEQKQLVNYIYRCHQYHNKLPSKKSRGLKSRKLFKTLVGVSQPIQQVRFLIEQVASTKANVLILGESGTGKEVVARSIHELSPRAKKPFVPVNCGAIPSDLLESELFGHEKGAFTGAITTRKGRFELAEGGTVFLDEIGDMPHPMQVKLLRILQERTFERIGSDKSIKADVRIIAATHQNLEDMLQKKTFREDLYYRLNVFSISMPPLRERREDIPLLIEELTEKFKQEHGAGVRFNDQAVSSLQQDNWRGNVRELANLIERMIIMYGNQVINVHQLPDTYQHIGGEEYIPKYPDAIVEPEVFNEILSRFDYLKDEIPQQRGPAVQIADVDELPEEGLNLKSYLADLEVSMLTQALERNDWVIARAAEMLDMGRTTLIEKMRKYDLKKEYREKTS</sequence>
<organism evidence="7 8">
    <name type="scientific">Thalassotalea agarivorans</name>
    <name type="common">Thalassomonas agarivorans</name>
    <dbReference type="NCBI Taxonomy" id="349064"/>
    <lineage>
        <taxon>Bacteria</taxon>
        <taxon>Pseudomonadati</taxon>
        <taxon>Pseudomonadota</taxon>
        <taxon>Gammaproteobacteria</taxon>
        <taxon>Alteromonadales</taxon>
        <taxon>Colwelliaceae</taxon>
        <taxon>Thalassotalea</taxon>
    </lineage>
</organism>
<name>A0A1H9Z7J7_THASX</name>
<evidence type="ECO:0000256" key="3">
    <source>
        <dbReference type="ARBA" id="ARBA00023015"/>
    </source>
</evidence>
<dbReference type="GO" id="GO:0043565">
    <property type="term" value="F:sequence-specific DNA binding"/>
    <property type="evidence" value="ECO:0007669"/>
    <property type="project" value="InterPro"/>
</dbReference>
<dbReference type="PROSITE" id="PS00675">
    <property type="entry name" value="SIGMA54_INTERACT_1"/>
    <property type="match status" value="1"/>
</dbReference>
<evidence type="ECO:0000256" key="5">
    <source>
        <dbReference type="ARBA" id="ARBA00023163"/>
    </source>
</evidence>
<feature type="domain" description="Sigma-54 factor interaction" evidence="6">
    <location>
        <begin position="150"/>
        <end position="378"/>
    </location>
</feature>
<dbReference type="FunFam" id="3.40.50.300:FF:000006">
    <property type="entry name" value="DNA-binding transcriptional regulator NtrC"/>
    <property type="match status" value="1"/>
</dbReference>
<keyword evidence="8" id="KW-1185">Reference proteome</keyword>
<dbReference type="SUPFAM" id="SSF52540">
    <property type="entry name" value="P-loop containing nucleoside triphosphate hydrolases"/>
    <property type="match status" value="1"/>
</dbReference>
<dbReference type="GO" id="GO:0006355">
    <property type="term" value="P:regulation of DNA-templated transcription"/>
    <property type="evidence" value="ECO:0007669"/>
    <property type="project" value="InterPro"/>
</dbReference>
<dbReference type="InterPro" id="IPR058031">
    <property type="entry name" value="AAA_lid_NorR"/>
</dbReference>
<proteinExistence type="predicted"/>
<accession>A0A1H9Z7J7</accession>
<evidence type="ECO:0000259" key="6">
    <source>
        <dbReference type="PROSITE" id="PS50045"/>
    </source>
</evidence>
<keyword evidence="7" id="KW-0969">Cilium</keyword>
<dbReference type="SUPFAM" id="SSF52172">
    <property type="entry name" value="CheY-like"/>
    <property type="match status" value="1"/>
</dbReference>
<dbReference type="PANTHER" id="PTHR32071">
    <property type="entry name" value="TRANSCRIPTIONAL REGULATORY PROTEIN"/>
    <property type="match status" value="1"/>
</dbReference>
<dbReference type="InterPro" id="IPR002078">
    <property type="entry name" value="Sigma_54_int"/>
</dbReference>
<evidence type="ECO:0000256" key="4">
    <source>
        <dbReference type="ARBA" id="ARBA00023125"/>
    </source>
</evidence>
<dbReference type="PRINTS" id="PR01590">
    <property type="entry name" value="HTHFIS"/>
</dbReference>
<dbReference type="Gene3D" id="1.10.10.60">
    <property type="entry name" value="Homeodomain-like"/>
    <property type="match status" value="1"/>
</dbReference>
<reference evidence="7 8" key="1">
    <citation type="submission" date="2016-10" db="EMBL/GenBank/DDBJ databases">
        <authorList>
            <person name="de Groot N.N."/>
        </authorList>
    </citation>
    <scope>NUCLEOTIDE SEQUENCE [LARGE SCALE GENOMIC DNA]</scope>
    <source>
        <strain evidence="7 8">DSM 19706</strain>
    </source>
</reference>
<dbReference type="Gene3D" id="3.40.50.300">
    <property type="entry name" value="P-loop containing nucleotide triphosphate hydrolases"/>
    <property type="match status" value="1"/>
</dbReference>
<dbReference type="Pfam" id="PF02954">
    <property type="entry name" value="HTH_8"/>
    <property type="match status" value="1"/>
</dbReference>
<keyword evidence="5" id="KW-0804">Transcription</keyword>
<dbReference type="EMBL" id="FOHK01000002">
    <property type="protein sequence ID" value="SES77526.1"/>
    <property type="molecule type" value="Genomic_DNA"/>
</dbReference>
<dbReference type="PROSITE" id="PS00676">
    <property type="entry name" value="SIGMA54_INTERACT_2"/>
    <property type="match status" value="1"/>
</dbReference>
<dbReference type="InterPro" id="IPR010518">
    <property type="entry name" value="FleQ"/>
</dbReference>
<keyword evidence="1" id="KW-0547">Nucleotide-binding</keyword>
<dbReference type="RefSeq" id="WP_281241737.1">
    <property type="nucleotide sequence ID" value="NZ_AP027363.1"/>
</dbReference>
<protein>
    <submittedName>
        <fullName evidence="7">Sigma-54 specific transcriptional regulator, flagellar regulatory protein A</fullName>
    </submittedName>
</protein>
<evidence type="ECO:0000313" key="8">
    <source>
        <dbReference type="Proteomes" id="UP000199308"/>
    </source>
</evidence>
<dbReference type="InterPro" id="IPR003593">
    <property type="entry name" value="AAA+_ATPase"/>
</dbReference>